<evidence type="ECO:0000313" key="3">
    <source>
        <dbReference type="Proteomes" id="UP001230328"/>
    </source>
</evidence>
<proteinExistence type="predicted"/>
<feature type="domain" description="Transposase IS110-like N-terminal" evidence="1">
    <location>
        <begin position="2"/>
        <end position="83"/>
    </location>
</feature>
<dbReference type="RefSeq" id="WP_307520033.1">
    <property type="nucleotide sequence ID" value="NZ_JAUSZI010000002.1"/>
</dbReference>
<dbReference type="EMBL" id="JAUSZI010000002">
    <property type="protein sequence ID" value="MDQ1024747.1"/>
    <property type="molecule type" value="Genomic_DNA"/>
</dbReference>
<name>A0ABU0SMQ0_9ACTN</name>
<accession>A0ABU0SMQ0</accession>
<organism evidence="2 3">
    <name type="scientific">Streptomyces umbrinus</name>
    <dbReference type="NCBI Taxonomy" id="67370"/>
    <lineage>
        <taxon>Bacteria</taxon>
        <taxon>Bacillati</taxon>
        <taxon>Actinomycetota</taxon>
        <taxon>Actinomycetes</taxon>
        <taxon>Kitasatosporales</taxon>
        <taxon>Streptomycetaceae</taxon>
        <taxon>Streptomyces</taxon>
        <taxon>Streptomyces phaeochromogenes group</taxon>
    </lineage>
</organism>
<protein>
    <recommendedName>
        <fullName evidence="1">Transposase IS110-like N-terminal domain-containing protein</fullName>
    </recommendedName>
</protein>
<keyword evidence="3" id="KW-1185">Reference proteome</keyword>
<dbReference type="InterPro" id="IPR002525">
    <property type="entry name" value="Transp_IS110-like_N"/>
</dbReference>
<dbReference type="Pfam" id="PF01548">
    <property type="entry name" value="DEDD_Tnp_IS110"/>
    <property type="match status" value="1"/>
</dbReference>
<gene>
    <name evidence="2" type="ORF">QF035_002329</name>
</gene>
<evidence type="ECO:0000313" key="2">
    <source>
        <dbReference type="EMBL" id="MDQ1024747.1"/>
    </source>
</evidence>
<dbReference type="Proteomes" id="UP001230328">
    <property type="component" value="Unassembled WGS sequence"/>
</dbReference>
<comment type="caution">
    <text evidence="2">The sequence shown here is derived from an EMBL/GenBank/DDBJ whole genome shotgun (WGS) entry which is preliminary data.</text>
</comment>
<evidence type="ECO:0000259" key="1">
    <source>
        <dbReference type="Pfam" id="PF01548"/>
    </source>
</evidence>
<reference evidence="2 3" key="1">
    <citation type="submission" date="2023-07" db="EMBL/GenBank/DDBJ databases">
        <title>Comparative genomics of wheat-associated soil bacteria to identify genetic determinants of phenazine resistance.</title>
        <authorList>
            <person name="Mouncey N."/>
        </authorList>
    </citation>
    <scope>NUCLEOTIDE SEQUENCE [LARGE SCALE GENOMIC DNA]</scope>
    <source>
        <strain evidence="2 3">V2I4</strain>
    </source>
</reference>
<sequence length="83" mass="8773">MVINADGERLLSRPVLNDETALLQLIGDVLVISTDVLWAVDINHGAAAVLSGLLLGRGQLMAYLTGLAVHRASVTYRCGGKTD</sequence>